<sequence>MAVEDGRGFAAATLVSLRSQRNERQRQRRGVKATTTSRESRTAVVFALKSGDQGIVEERSIRADLAIRGSNNVKINPPTNIEYVYTFTFPRPLQHTLYRRSIIKRRCKTLVDIYMNARDCPNNENLAVSPADI</sequence>
<gene>
    <name evidence="1" type="ORF">LPLAT_LOCUS14464</name>
</gene>
<dbReference type="Proteomes" id="UP001497644">
    <property type="component" value="Chromosome 9"/>
</dbReference>
<evidence type="ECO:0000313" key="2">
    <source>
        <dbReference type="Proteomes" id="UP001497644"/>
    </source>
</evidence>
<keyword evidence="2" id="KW-1185">Reference proteome</keyword>
<protein>
    <submittedName>
        <fullName evidence="1">Uncharacterized protein</fullName>
    </submittedName>
</protein>
<evidence type="ECO:0000313" key="1">
    <source>
        <dbReference type="EMBL" id="CAL1689566.1"/>
    </source>
</evidence>
<reference evidence="1" key="1">
    <citation type="submission" date="2024-04" db="EMBL/GenBank/DDBJ databases">
        <authorList>
            <consortium name="Molecular Ecology Group"/>
        </authorList>
    </citation>
    <scope>NUCLEOTIDE SEQUENCE</scope>
</reference>
<organism evidence="1 2">
    <name type="scientific">Lasius platythorax</name>
    <dbReference type="NCBI Taxonomy" id="488582"/>
    <lineage>
        <taxon>Eukaryota</taxon>
        <taxon>Metazoa</taxon>
        <taxon>Ecdysozoa</taxon>
        <taxon>Arthropoda</taxon>
        <taxon>Hexapoda</taxon>
        <taxon>Insecta</taxon>
        <taxon>Pterygota</taxon>
        <taxon>Neoptera</taxon>
        <taxon>Endopterygota</taxon>
        <taxon>Hymenoptera</taxon>
        <taxon>Apocrita</taxon>
        <taxon>Aculeata</taxon>
        <taxon>Formicoidea</taxon>
        <taxon>Formicidae</taxon>
        <taxon>Formicinae</taxon>
        <taxon>Lasius</taxon>
        <taxon>Lasius</taxon>
    </lineage>
</organism>
<dbReference type="EMBL" id="OZ034832">
    <property type="protein sequence ID" value="CAL1689566.1"/>
    <property type="molecule type" value="Genomic_DNA"/>
</dbReference>
<proteinExistence type="predicted"/>
<name>A0AAV2PC65_9HYME</name>
<dbReference type="AlphaFoldDB" id="A0AAV2PC65"/>
<accession>A0AAV2PC65</accession>